<reference evidence="2" key="1">
    <citation type="submission" date="2019-02" db="EMBL/GenBank/DDBJ databases">
        <title>Draft genome sequence of Dolichospermum planctonicum NIES-80.</title>
        <authorList>
            <person name="Yamaguchi H."/>
            <person name="Suzuki S."/>
            <person name="Kawachi M."/>
        </authorList>
    </citation>
    <scope>NUCLEOTIDE SEQUENCE [LARGE SCALE GENOMIC DNA]</scope>
    <source>
        <strain evidence="2">NIES-80</strain>
    </source>
</reference>
<protein>
    <submittedName>
        <fullName evidence="1">Uncharacterized protein</fullName>
    </submittedName>
</protein>
<organism evidence="1 2">
    <name type="scientific">Dolichospermum planctonicum</name>
    <dbReference type="NCBI Taxonomy" id="136072"/>
    <lineage>
        <taxon>Bacteria</taxon>
        <taxon>Bacillati</taxon>
        <taxon>Cyanobacteriota</taxon>
        <taxon>Cyanophyceae</taxon>
        <taxon>Nostocales</taxon>
        <taxon>Aphanizomenonaceae</taxon>
        <taxon>Dolichospermum</taxon>
    </lineage>
</organism>
<proteinExistence type="predicted"/>
<evidence type="ECO:0000313" key="2">
    <source>
        <dbReference type="Proteomes" id="UP000299367"/>
    </source>
</evidence>
<dbReference type="AlphaFoldDB" id="A0A480A777"/>
<dbReference type="EMBL" id="BJCF01000001">
    <property type="protein sequence ID" value="GCL40372.1"/>
    <property type="molecule type" value="Genomic_DNA"/>
</dbReference>
<dbReference type="Proteomes" id="UP000299367">
    <property type="component" value="Unassembled WGS sequence"/>
</dbReference>
<name>A0A480A777_9CYAN</name>
<sequence length="51" mass="5974">MRITFNKFKQNSYNSIDYLYQLSLQLYAAKPNTLAETANISRVTNLMEKAR</sequence>
<accession>A0A480A777</accession>
<gene>
    <name evidence="1" type="ORF">NIES80_00570</name>
</gene>
<evidence type="ECO:0000313" key="1">
    <source>
        <dbReference type="EMBL" id="GCL40372.1"/>
    </source>
</evidence>
<comment type="caution">
    <text evidence="1">The sequence shown here is derived from an EMBL/GenBank/DDBJ whole genome shotgun (WGS) entry which is preliminary data.</text>
</comment>